<comment type="caution">
    <text evidence="4">The sequence shown here is derived from an EMBL/GenBank/DDBJ whole genome shotgun (WGS) entry which is preliminary data.</text>
</comment>
<dbReference type="InterPro" id="IPR025110">
    <property type="entry name" value="AMP-bd_C"/>
</dbReference>
<feature type="non-terminal residue" evidence="4">
    <location>
        <position position="297"/>
    </location>
</feature>
<dbReference type="GO" id="GO:0031177">
    <property type="term" value="F:phosphopantetheine binding"/>
    <property type="evidence" value="ECO:0007669"/>
    <property type="project" value="TreeGrafter"/>
</dbReference>
<name>A0A8S3ETE8_9BILA</name>
<evidence type="ECO:0000313" key="4">
    <source>
        <dbReference type="EMBL" id="CAF5083135.1"/>
    </source>
</evidence>
<dbReference type="PANTHER" id="PTHR45527:SF1">
    <property type="entry name" value="FATTY ACID SYNTHASE"/>
    <property type="match status" value="1"/>
</dbReference>
<dbReference type="Gene3D" id="3.30.300.30">
    <property type="match status" value="1"/>
</dbReference>
<dbReference type="InterPro" id="IPR006162">
    <property type="entry name" value="Ppantetheine_attach_site"/>
</dbReference>
<dbReference type="Proteomes" id="UP000681967">
    <property type="component" value="Unassembled WGS sequence"/>
</dbReference>
<evidence type="ECO:0000256" key="2">
    <source>
        <dbReference type="ARBA" id="ARBA00022553"/>
    </source>
</evidence>
<evidence type="ECO:0000259" key="3">
    <source>
        <dbReference type="PROSITE" id="PS50075"/>
    </source>
</evidence>
<proteinExistence type="predicted"/>
<dbReference type="GO" id="GO:0005737">
    <property type="term" value="C:cytoplasm"/>
    <property type="evidence" value="ECO:0007669"/>
    <property type="project" value="TreeGrafter"/>
</dbReference>
<dbReference type="EMBL" id="CAJOBH010234122">
    <property type="protein sequence ID" value="CAF5083135.1"/>
    <property type="molecule type" value="Genomic_DNA"/>
</dbReference>
<dbReference type="AlphaFoldDB" id="A0A8S3ETE8"/>
<dbReference type="InterPro" id="IPR045851">
    <property type="entry name" value="AMP-bd_C_sf"/>
</dbReference>
<evidence type="ECO:0000313" key="5">
    <source>
        <dbReference type="Proteomes" id="UP000681967"/>
    </source>
</evidence>
<keyword evidence="2" id="KW-0597">Phosphoprotein</keyword>
<dbReference type="InterPro" id="IPR009081">
    <property type="entry name" value="PP-bd_ACP"/>
</dbReference>
<gene>
    <name evidence="4" type="ORF">BYL167_LOCUS62180</name>
</gene>
<reference evidence="4" key="1">
    <citation type="submission" date="2021-02" db="EMBL/GenBank/DDBJ databases">
        <authorList>
            <person name="Nowell W R."/>
        </authorList>
    </citation>
    <scope>NUCLEOTIDE SEQUENCE</scope>
</reference>
<organism evidence="4 5">
    <name type="scientific">Rotaria magnacalcarata</name>
    <dbReference type="NCBI Taxonomy" id="392030"/>
    <lineage>
        <taxon>Eukaryota</taxon>
        <taxon>Metazoa</taxon>
        <taxon>Spiralia</taxon>
        <taxon>Gnathifera</taxon>
        <taxon>Rotifera</taxon>
        <taxon>Eurotatoria</taxon>
        <taxon>Bdelloidea</taxon>
        <taxon>Philodinida</taxon>
        <taxon>Philodinidae</taxon>
        <taxon>Rotaria</taxon>
    </lineage>
</organism>
<keyword evidence="1" id="KW-0596">Phosphopantetheine</keyword>
<dbReference type="Gene3D" id="2.30.38.10">
    <property type="entry name" value="Luciferase, Domain 3"/>
    <property type="match status" value="1"/>
</dbReference>
<dbReference type="Pfam" id="PF13193">
    <property type="entry name" value="AMP-binding_C"/>
    <property type="match status" value="1"/>
</dbReference>
<evidence type="ECO:0000256" key="1">
    <source>
        <dbReference type="ARBA" id="ARBA00022450"/>
    </source>
</evidence>
<dbReference type="GO" id="GO:0043041">
    <property type="term" value="P:amino acid activation for nonribosomal peptide biosynthetic process"/>
    <property type="evidence" value="ECO:0007669"/>
    <property type="project" value="TreeGrafter"/>
</dbReference>
<sequence length="297" mass="34339">MLPVHAIGELYLTGNCLSRGYLNRPELTAERFLPNPFQTQEEKNEGKNARIYKTGDLVRWLPDGELEYLGRNDFQVKIRGLRIELGEIETVLSSYKGIHRSVVLAKEHRKTNEGMPSTKYLVGYYVSADEIDESDMKQYMETRLPDYMIPNRLMRIEKMPVTITGKLDTKVLPEIDFSVHENNYFAPRNELEVKLCEIWSNILGVEKVGITDDFFRLGGDSIGSLQIVGRLRQEHDLKISVKDIFMFKTIEKLYDNKLKDQLIQLNDDAQNLNGIELIAAREEIGLLPIQEYLLKRK</sequence>
<dbReference type="PROSITE" id="PS00012">
    <property type="entry name" value="PHOSPHOPANTETHEINE"/>
    <property type="match status" value="1"/>
</dbReference>
<dbReference type="PANTHER" id="PTHR45527">
    <property type="entry name" value="NONRIBOSOMAL PEPTIDE SYNTHETASE"/>
    <property type="match status" value="1"/>
</dbReference>
<protein>
    <recommendedName>
        <fullName evidence="3">Carrier domain-containing protein</fullName>
    </recommendedName>
</protein>
<accession>A0A8S3ETE8</accession>
<feature type="domain" description="Carrier" evidence="3">
    <location>
        <begin position="186"/>
        <end position="261"/>
    </location>
</feature>
<dbReference type="InterPro" id="IPR036736">
    <property type="entry name" value="ACP-like_sf"/>
</dbReference>
<dbReference type="SUPFAM" id="SSF47336">
    <property type="entry name" value="ACP-like"/>
    <property type="match status" value="1"/>
</dbReference>
<dbReference type="Pfam" id="PF00550">
    <property type="entry name" value="PP-binding"/>
    <property type="match status" value="1"/>
</dbReference>
<dbReference type="SUPFAM" id="SSF56801">
    <property type="entry name" value="Acetyl-CoA synthetase-like"/>
    <property type="match status" value="1"/>
</dbReference>
<dbReference type="FunFam" id="1.10.1200.10:FF:000005">
    <property type="entry name" value="Nonribosomal peptide synthetase 1"/>
    <property type="match status" value="1"/>
</dbReference>
<dbReference type="GO" id="GO:0044550">
    <property type="term" value="P:secondary metabolite biosynthetic process"/>
    <property type="evidence" value="ECO:0007669"/>
    <property type="project" value="TreeGrafter"/>
</dbReference>
<dbReference type="PROSITE" id="PS50075">
    <property type="entry name" value="CARRIER"/>
    <property type="match status" value="1"/>
</dbReference>
<dbReference type="Gene3D" id="1.10.1200.10">
    <property type="entry name" value="ACP-like"/>
    <property type="match status" value="1"/>
</dbReference>